<keyword evidence="7 14" id="KW-0547">Nucleotide-binding</keyword>
<dbReference type="PROSITE" id="PS51196">
    <property type="entry name" value="SECA_MOTOR_DEAD"/>
    <property type="match status" value="1"/>
</dbReference>
<keyword evidence="13 14" id="KW-0472">Membrane</keyword>
<keyword evidence="4 14" id="KW-1003">Cell membrane</keyword>
<keyword evidence="12 14" id="KW-0811">Translocation</keyword>
<dbReference type="InterPro" id="IPR001650">
    <property type="entry name" value="Helicase_C-like"/>
</dbReference>
<dbReference type="GO" id="GO:0008564">
    <property type="term" value="F:protein-exporting ATPase activity"/>
    <property type="evidence" value="ECO:0007669"/>
    <property type="project" value="UniProtKB-EC"/>
</dbReference>
<dbReference type="CDD" id="cd18803">
    <property type="entry name" value="SF2_C_secA"/>
    <property type="match status" value="1"/>
</dbReference>
<dbReference type="NCBIfam" id="TIGR00963">
    <property type="entry name" value="secA"/>
    <property type="match status" value="1"/>
</dbReference>
<dbReference type="GO" id="GO:0017038">
    <property type="term" value="P:protein import"/>
    <property type="evidence" value="ECO:0007669"/>
    <property type="project" value="InterPro"/>
</dbReference>
<evidence type="ECO:0000256" key="6">
    <source>
        <dbReference type="ARBA" id="ARBA00022723"/>
    </source>
</evidence>
<keyword evidence="3 14" id="KW-0813">Transport</keyword>
<keyword evidence="5 14" id="KW-0963">Cytoplasm</keyword>
<dbReference type="Gene3D" id="3.40.50.300">
    <property type="entry name" value="P-loop containing nucleotide triphosphate hydrolases"/>
    <property type="match status" value="2"/>
</dbReference>
<feature type="binding site" evidence="14">
    <location>
        <position position="493"/>
    </location>
    <ligand>
        <name>ATP</name>
        <dbReference type="ChEBI" id="CHEBI:30616"/>
    </ligand>
</feature>
<dbReference type="GO" id="GO:0005524">
    <property type="term" value="F:ATP binding"/>
    <property type="evidence" value="ECO:0007669"/>
    <property type="project" value="UniProtKB-UniRule"/>
</dbReference>
<sequence length="937" mass="106192">MYKFLEKIFGSANSRFLESCQPQVDAINAMEATISKLTDEELKAQTPKLKQKLANGATLDDILVEAFATGREAGKRTLGMRHYNTQLIGGIALHRGEIAEMKTGEGKTLVATLPLYLNALAGKGAQLITVNDYLASRDAKWMGHIYNFLGMSVGTVVGDQSPAVRREAYWADITYGTNNEFGFDYLRDNMKNNLEDFVQRPLHYAIIDEVDSVLVDEARTPLIISGKADRSTELYLQVNAIVPYLKRDEDYLVDEEHRTTTLTDAGVEKVEAQMNLDNLYDANNIEMIHHVAKALQAHTLYKKDDQYIVHDGEVIIVDEFTGRPMPGRRWSDGLHQAVEAKEGVPIQEENQTLATVTFQNFFRMYDKLAGMTGTAETEAAEFHEIYGLSTVVIPTNRPIARKDYDDVIYKSYREKFNAIVDTIVECNSRNQPVLVGTTSVEKSEAISQVLRRKKIKHEVLNAKQHGREAQIVAQAGRLGAVTIATNMAGRGTDILLGGNAEFLAEEVAGEQTVPIGTPEHERHQFYTPEYIAAFEKFDAQCRAEKEEVMKAGGLYVMGTERHESRRIDNQLRGRAGRQGDPGASRFFLSLEDDLLRMFGADRVARIMDTLRMPEGEPIVHKMVNRSIENAQSKVEARNFDIRKNLLEYDDVLDKQRTTVYALRRGVLEGQDAEGRSLQTMMLDVFEDVCLATIDTYASREVRQDDWNLSGLNIALEHIFGIEFDLTSSRSRDSIERKVWTEVMEIFDAKKANMQELADQINEHREARIEELEAANAENNDWSVPEELSEVVSGDDLFDEQVRNQYLMAIDRYWREHLQAMDQLRDGIGMRGYAQKDPKNEYKKEGYALFLDMMMNVKRRVVEFVSKMQVETPAALRPRPEPQVPKRIEFNRAPAAEPEVAEDTFERELPKVGRNDPCPCGSGLKYKRCCMDQDHANA</sequence>
<dbReference type="KEGG" id="bsed:DN745_16660"/>
<evidence type="ECO:0000256" key="2">
    <source>
        <dbReference type="ARBA" id="ARBA00007650"/>
    </source>
</evidence>
<dbReference type="Pfam" id="PF02810">
    <property type="entry name" value="SEC-C"/>
    <property type="match status" value="1"/>
</dbReference>
<dbReference type="InterPro" id="IPR036670">
    <property type="entry name" value="SecA_X-link_sf"/>
</dbReference>
<dbReference type="AlphaFoldDB" id="A0A2Z4FPH5"/>
<dbReference type="SUPFAM" id="SSF81767">
    <property type="entry name" value="Pre-protein crosslinking domain of SecA"/>
    <property type="match status" value="1"/>
</dbReference>
<dbReference type="InterPro" id="IPR000185">
    <property type="entry name" value="SecA"/>
</dbReference>
<dbReference type="SUPFAM" id="SSF52540">
    <property type="entry name" value="P-loop containing nucleoside triphosphate hydrolases"/>
    <property type="match status" value="2"/>
</dbReference>
<dbReference type="Proteomes" id="UP000249799">
    <property type="component" value="Chromosome"/>
</dbReference>
<dbReference type="GO" id="GO:0006605">
    <property type="term" value="P:protein targeting"/>
    <property type="evidence" value="ECO:0007669"/>
    <property type="project" value="UniProtKB-UniRule"/>
</dbReference>
<dbReference type="SMART" id="SM00957">
    <property type="entry name" value="SecA_DEAD"/>
    <property type="match status" value="1"/>
</dbReference>
<proteinExistence type="inferred from homology"/>
<dbReference type="PANTHER" id="PTHR30612:SF0">
    <property type="entry name" value="CHLOROPLAST PROTEIN-TRANSPORTING ATPASE"/>
    <property type="match status" value="1"/>
</dbReference>
<keyword evidence="6" id="KW-0479">Metal-binding</keyword>
<comment type="subcellular location">
    <subcellularLocation>
        <location evidence="14">Cell membrane</location>
        <topology evidence="14">Peripheral membrane protein</topology>
        <orientation evidence="14">Cytoplasmic side</orientation>
    </subcellularLocation>
    <subcellularLocation>
        <location evidence="14">Cytoplasm</location>
    </subcellularLocation>
    <text evidence="14">Distribution is 50-50.</text>
</comment>
<dbReference type="OrthoDB" id="9805579at2"/>
<evidence type="ECO:0000256" key="4">
    <source>
        <dbReference type="ARBA" id="ARBA00022475"/>
    </source>
</evidence>
<keyword evidence="10 14" id="KW-0653">Protein transport</keyword>
<comment type="subunit">
    <text evidence="14">Monomer and homodimer. Part of the essential Sec protein translocation apparatus which comprises SecA, SecYEG and auxiliary proteins SecDF. Other proteins may also be involved.</text>
</comment>
<evidence type="ECO:0000256" key="15">
    <source>
        <dbReference type="RuleBase" id="RU003874"/>
    </source>
</evidence>
<feature type="binding site" evidence="14">
    <location>
        <begin position="104"/>
        <end position="108"/>
    </location>
    <ligand>
        <name>ATP</name>
        <dbReference type="ChEBI" id="CHEBI:30616"/>
    </ligand>
</feature>
<dbReference type="Pfam" id="PF21090">
    <property type="entry name" value="P-loop_SecA"/>
    <property type="match status" value="1"/>
</dbReference>
<dbReference type="RefSeq" id="WP_111336584.1">
    <property type="nucleotide sequence ID" value="NZ_CP030032.1"/>
</dbReference>
<dbReference type="InterPro" id="IPR020937">
    <property type="entry name" value="SecA_CS"/>
</dbReference>
<evidence type="ECO:0000256" key="5">
    <source>
        <dbReference type="ARBA" id="ARBA00022490"/>
    </source>
</evidence>
<evidence type="ECO:0000256" key="10">
    <source>
        <dbReference type="ARBA" id="ARBA00022927"/>
    </source>
</evidence>
<dbReference type="InterPro" id="IPR004027">
    <property type="entry name" value="SEC_C_motif"/>
</dbReference>
<dbReference type="PROSITE" id="PS51192">
    <property type="entry name" value="HELICASE_ATP_BIND_1"/>
    <property type="match status" value="1"/>
</dbReference>
<dbReference type="Gene3D" id="3.90.1440.10">
    <property type="entry name" value="SecA, preprotein cross-linking domain"/>
    <property type="match status" value="1"/>
</dbReference>
<organism evidence="16 17">
    <name type="scientific">Bradymonas sediminis</name>
    <dbReference type="NCBI Taxonomy" id="1548548"/>
    <lineage>
        <taxon>Bacteria</taxon>
        <taxon>Deltaproteobacteria</taxon>
        <taxon>Bradymonadales</taxon>
        <taxon>Bradymonadaceae</taxon>
        <taxon>Bradymonas</taxon>
    </lineage>
</organism>
<dbReference type="InterPro" id="IPR011130">
    <property type="entry name" value="SecA_preprotein_X-link_dom"/>
</dbReference>
<dbReference type="GO" id="GO:0043952">
    <property type="term" value="P:protein transport by the Sec complex"/>
    <property type="evidence" value="ECO:0007669"/>
    <property type="project" value="UniProtKB-ARBA"/>
</dbReference>
<comment type="catalytic activity">
    <reaction evidence="14">
        <text>ATP + H2O + cellular proteinSide 1 = ADP + phosphate + cellular proteinSide 2.</text>
        <dbReference type="EC" id="7.4.2.8"/>
    </reaction>
</comment>
<name>A0A2Z4FPH5_9DELT</name>
<dbReference type="FunFam" id="3.40.50.300:FF:000113">
    <property type="entry name" value="Preprotein translocase subunit SecA"/>
    <property type="match status" value="1"/>
</dbReference>
<dbReference type="SUPFAM" id="SSF81886">
    <property type="entry name" value="Helical scaffold and wing domains of SecA"/>
    <property type="match status" value="1"/>
</dbReference>
<dbReference type="PROSITE" id="PS01312">
    <property type="entry name" value="SECA"/>
    <property type="match status" value="1"/>
</dbReference>
<dbReference type="GO" id="GO:0005829">
    <property type="term" value="C:cytosol"/>
    <property type="evidence" value="ECO:0007669"/>
    <property type="project" value="TreeGrafter"/>
</dbReference>
<dbReference type="EMBL" id="CP030032">
    <property type="protein sequence ID" value="AWV90863.1"/>
    <property type="molecule type" value="Genomic_DNA"/>
</dbReference>
<dbReference type="PANTHER" id="PTHR30612">
    <property type="entry name" value="SECA INNER MEMBRANE COMPONENT OF SEC PROTEIN SECRETION SYSTEM"/>
    <property type="match status" value="1"/>
</dbReference>
<evidence type="ECO:0000256" key="14">
    <source>
        <dbReference type="HAMAP-Rule" id="MF_01382"/>
    </source>
</evidence>
<dbReference type="GO" id="GO:0031522">
    <property type="term" value="C:cell envelope Sec protein transport complex"/>
    <property type="evidence" value="ECO:0007669"/>
    <property type="project" value="TreeGrafter"/>
</dbReference>
<reference evidence="16 17" key="1">
    <citation type="submission" date="2018-06" db="EMBL/GenBank/DDBJ databases">
        <title>Lujinxingia sediminis gen. nov. sp. nov., a new facultative anaerobic member of the class Deltaproteobacteria, and proposal of Lujinxingaceae fam. nov.</title>
        <authorList>
            <person name="Guo L.-Y."/>
            <person name="Li C.-M."/>
            <person name="Wang S."/>
            <person name="Du Z.-J."/>
        </authorList>
    </citation>
    <scope>NUCLEOTIDE SEQUENCE [LARGE SCALE GENOMIC DNA]</scope>
    <source>
        <strain evidence="16 17">FA350</strain>
    </source>
</reference>
<dbReference type="Pfam" id="PF07516">
    <property type="entry name" value="SecA_SW"/>
    <property type="match status" value="1"/>
</dbReference>
<dbReference type="GO" id="GO:0046872">
    <property type="term" value="F:metal ion binding"/>
    <property type="evidence" value="ECO:0007669"/>
    <property type="project" value="UniProtKB-KW"/>
</dbReference>
<keyword evidence="17" id="KW-1185">Reference proteome</keyword>
<dbReference type="GO" id="GO:0065002">
    <property type="term" value="P:intracellular protein transmembrane transport"/>
    <property type="evidence" value="ECO:0007669"/>
    <property type="project" value="UniProtKB-UniRule"/>
</dbReference>
<dbReference type="Gene3D" id="1.10.3060.10">
    <property type="entry name" value="Helical scaffold and wing domains of SecA"/>
    <property type="match status" value="1"/>
</dbReference>
<dbReference type="Pfam" id="PF01043">
    <property type="entry name" value="SecA_PP_bind"/>
    <property type="match status" value="1"/>
</dbReference>
<dbReference type="GO" id="GO:0005886">
    <property type="term" value="C:plasma membrane"/>
    <property type="evidence" value="ECO:0007669"/>
    <property type="project" value="UniProtKB-SubCell"/>
</dbReference>
<evidence type="ECO:0000256" key="9">
    <source>
        <dbReference type="ARBA" id="ARBA00022840"/>
    </source>
</evidence>
<dbReference type="PRINTS" id="PR00906">
    <property type="entry name" value="SECA"/>
</dbReference>
<keyword evidence="9 14" id="KW-0067">ATP-binding</keyword>
<evidence type="ECO:0000256" key="8">
    <source>
        <dbReference type="ARBA" id="ARBA00022833"/>
    </source>
</evidence>
<comment type="similarity">
    <text evidence="2 14 15">Belongs to the SecA family.</text>
</comment>
<dbReference type="PROSITE" id="PS51194">
    <property type="entry name" value="HELICASE_CTER"/>
    <property type="match status" value="1"/>
</dbReference>
<dbReference type="InterPro" id="IPR014001">
    <property type="entry name" value="Helicase_ATP-bd"/>
</dbReference>
<evidence type="ECO:0000313" key="16">
    <source>
        <dbReference type="EMBL" id="AWV90863.1"/>
    </source>
</evidence>
<evidence type="ECO:0000256" key="3">
    <source>
        <dbReference type="ARBA" id="ARBA00022448"/>
    </source>
</evidence>
<dbReference type="CDD" id="cd17928">
    <property type="entry name" value="DEXDc_SecA"/>
    <property type="match status" value="1"/>
</dbReference>
<dbReference type="InterPro" id="IPR027417">
    <property type="entry name" value="P-loop_NTPase"/>
</dbReference>
<dbReference type="SMART" id="SM00958">
    <property type="entry name" value="SecA_PP_bind"/>
    <property type="match status" value="1"/>
</dbReference>
<dbReference type="InterPro" id="IPR014018">
    <property type="entry name" value="SecA_motor_DEAD"/>
</dbReference>
<dbReference type="InterPro" id="IPR036266">
    <property type="entry name" value="SecA_Wing/Scaffold_sf"/>
</dbReference>
<evidence type="ECO:0000256" key="12">
    <source>
        <dbReference type="ARBA" id="ARBA00023010"/>
    </source>
</evidence>
<keyword evidence="8" id="KW-0862">Zinc</keyword>
<dbReference type="EC" id="7.4.2.8" evidence="14"/>
<dbReference type="InterPro" id="IPR011116">
    <property type="entry name" value="SecA_Wing/Scaffold"/>
</dbReference>
<feature type="binding site" evidence="14">
    <location>
        <position position="86"/>
    </location>
    <ligand>
        <name>ATP</name>
        <dbReference type="ChEBI" id="CHEBI:30616"/>
    </ligand>
</feature>
<gene>
    <name evidence="14" type="primary">secA</name>
    <name evidence="16" type="ORF">DN745_16660</name>
</gene>
<accession>A0A2Z4FPH5</accession>
<dbReference type="InterPro" id="IPR011115">
    <property type="entry name" value="SecA_DEAD"/>
</dbReference>
<evidence type="ECO:0000313" key="17">
    <source>
        <dbReference type="Proteomes" id="UP000249799"/>
    </source>
</evidence>
<comment type="function">
    <text evidence="14">Part of the Sec protein translocase complex. Interacts with the SecYEG preprotein conducting channel. Has a central role in coupling the hydrolysis of ATP to the transfer of proteins into and across the cell membrane, serving as an ATP-driven molecular motor driving the stepwise translocation of polypeptide chains across the membrane.</text>
</comment>
<evidence type="ECO:0000256" key="11">
    <source>
        <dbReference type="ARBA" id="ARBA00022967"/>
    </source>
</evidence>
<comment type="cofactor">
    <cofactor evidence="1">
        <name>Zn(2+)</name>
        <dbReference type="ChEBI" id="CHEBI:29105"/>
    </cofactor>
</comment>
<keyword evidence="11 14" id="KW-1278">Translocase</keyword>
<dbReference type="NCBIfam" id="NF009538">
    <property type="entry name" value="PRK12904.1"/>
    <property type="match status" value="1"/>
</dbReference>
<evidence type="ECO:0000256" key="7">
    <source>
        <dbReference type="ARBA" id="ARBA00022741"/>
    </source>
</evidence>
<dbReference type="HAMAP" id="MF_01382">
    <property type="entry name" value="SecA"/>
    <property type="match status" value="1"/>
</dbReference>
<evidence type="ECO:0000256" key="1">
    <source>
        <dbReference type="ARBA" id="ARBA00001947"/>
    </source>
</evidence>
<dbReference type="Pfam" id="PF07517">
    <property type="entry name" value="SecA_DEAD"/>
    <property type="match status" value="1"/>
</dbReference>
<dbReference type="InterPro" id="IPR044722">
    <property type="entry name" value="SecA_SF2_C"/>
</dbReference>
<dbReference type="FunFam" id="3.90.1440.10:FF:000001">
    <property type="entry name" value="Preprotein translocase subunit SecA"/>
    <property type="match status" value="1"/>
</dbReference>
<protein>
    <recommendedName>
        <fullName evidence="14 15">Protein translocase subunit SecA</fullName>
        <ecNumber evidence="14">7.4.2.8</ecNumber>
    </recommendedName>
</protein>
<evidence type="ECO:0000256" key="13">
    <source>
        <dbReference type="ARBA" id="ARBA00023136"/>
    </source>
</evidence>